<dbReference type="EMBL" id="LCPE01000035">
    <property type="protein sequence ID" value="KKU92361.1"/>
    <property type="molecule type" value="Genomic_DNA"/>
</dbReference>
<evidence type="ECO:0000313" key="2">
    <source>
        <dbReference type="Proteomes" id="UP000034877"/>
    </source>
</evidence>
<dbReference type="Proteomes" id="UP000034877">
    <property type="component" value="Unassembled WGS sequence"/>
</dbReference>
<reference evidence="1 2" key="1">
    <citation type="journal article" date="2015" name="Nature">
        <title>rRNA introns, odd ribosomes, and small enigmatic genomes across a large radiation of phyla.</title>
        <authorList>
            <person name="Brown C.T."/>
            <person name="Hug L.A."/>
            <person name="Thomas B.C."/>
            <person name="Sharon I."/>
            <person name="Castelle C.J."/>
            <person name="Singh A."/>
            <person name="Wilkins M.J."/>
            <person name="Williams K.H."/>
            <person name="Banfield J.F."/>
        </authorList>
    </citation>
    <scope>NUCLEOTIDE SEQUENCE [LARGE SCALE GENOMIC DNA]</scope>
</reference>
<accession>A0A0G1UE05</accession>
<protein>
    <submittedName>
        <fullName evidence="1">Uncharacterized protein</fullName>
    </submittedName>
</protein>
<evidence type="ECO:0000313" key="1">
    <source>
        <dbReference type="EMBL" id="KKU92361.1"/>
    </source>
</evidence>
<gene>
    <name evidence="1" type="ORF">UY22_C0035G0003</name>
</gene>
<dbReference type="AlphaFoldDB" id="A0A0G1UE05"/>
<name>A0A0G1UE05_9BACT</name>
<comment type="caution">
    <text evidence="1">The sequence shown here is derived from an EMBL/GenBank/DDBJ whole genome shotgun (WGS) entry which is preliminary data.</text>
</comment>
<sequence>MEKIILFTLLRLPEVNLDHPETIKALGIYTISCPSCGKVSSFCYDAVANAHICRMLHSSGQNPILKLRDNN</sequence>
<proteinExistence type="predicted"/>
<organism evidence="1 2">
    <name type="scientific">Candidatus Amesbacteria bacterium GW2011_GWC1_48_10</name>
    <dbReference type="NCBI Taxonomy" id="1618365"/>
    <lineage>
        <taxon>Bacteria</taxon>
        <taxon>Candidatus Amesiibacteriota</taxon>
    </lineage>
</organism>